<comment type="caution">
    <text evidence="1">The sequence shown here is derived from an EMBL/GenBank/DDBJ whole genome shotgun (WGS) entry which is preliminary data.</text>
</comment>
<name>A0A8K0QXD4_9PLEO</name>
<feature type="non-terminal residue" evidence="1">
    <location>
        <position position="1"/>
    </location>
</feature>
<evidence type="ECO:0000313" key="2">
    <source>
        <dbReference type="Proteomes" id="UP000813461"/>
    </source>
</evidence>
<protein>
    <submittedName>
        <fullName evidence="1">Uncharacterized protein</fullName>
    </submittedName>
</protein>
<keyword evidence="2" id="KW-1185">Reference proteome</keyword>
<dbReference type="AlphaFoldDB" id="A0A8K0QXD4"/>
<dbReference type="EMBL" id="JAGMVJ010000021">
    <property type="protein sequence ID" value="KAH7074222.1"/>
    <property type="molecule type" value="Genomic_DNA"/>
</dbReference>
<sequence length="342" mass="39406">RCLEADSKIQTQIDYLQEQIRKLRLRGGKLQRSMAKSQPTTMAALESFAKLDCHQFCDTVYRAFPREIRDIIYGFIHPGEELSVIEPPPGEEDEWGCYQLRTYFDFTSEPDWRAVTRKNVEKSDMSYLHMWDAECMGDKVFQELVEYYFRFMHFNFGAELCLIPQFQINDQWSIGKTPSDFVTNIEVSVDFRGFNVGVDNQDDERQVCRNRRGTWGHDHCDGHNYKLPQNTRRTQLLAHLQALFGFKAGTKIYIHVGGHEPSDPVLEELVYARETAIPIIFPTLQRLSKSGMVVKVVLTDAAPTFGACASDFVVDGAIPTLKAWEDEIKKVSRLAKHVKCKY</sequence>
<reference evidence="1" key="1">
    <citation type="journal article" date="2021" name="Nat. Commun.">
        <title>Genetic determinants of endophytism in the Arabidopsis root mycobiome.</title>
        <authorList>
            <person name="Mesny F."/>
            <person name="Miyauchi S."/>
            <person name="Thiergart T."/>
            <person name="Pickel B."/>
            <person name="Atanasova L."/>
            <person name="Karlsson M."/>
            <person name="Huettel B."/>
            <person name="Barry K.W."/>
            <person name="Haridas S."/>
            <person name="Chen C."/>
            <person name="Bauer D."/>
            <person name="Andreopoulos W."/>
            <person name="Pangilinan J."/>
            <person name="LaButti K."/>
            <person name="Riley R."/>
            <person name="Lipzen A."/>
            <person name="Clum A."/>
            <person name="Drula E."/>
            <person name="Henrissat B."/>
            <person name="Kohler A."/>
            <person name="Grigoriev I.V."/>
            <person name="Martin F.M."/>
            <person name="Hacquard S."/>
        </authorList>
    </citation>
    <scope>NUCLEOTIDE SEQUENCE</scope>
    <source>
        <strain evidence="1">MPI-SDFR-AT-0120</strain>
    </source>
</reference>
<evidence type="ECO:0000313" key="1">
    <source>
        <dbReference type="EMBL" id="KAH7074222.1"/>
    </source>
</evidence>
<gene>
    <name evidence="1" type="ORF">FB567DRAFT_611128</name>
</gene>
<organism evidence="1 2">
    <name type="scientific">Paraphoma chrysanthemicola</name>
    <dbReference type="NCBI Taxonomy" id="798071"/>
    <lineage>
        <taxon>Eukaryota</taxon>
        <taxon>Fungi</taxon>
        <taxon>Dikarya</taxon>
        <taxon>Ascomycota</taxon>
        <taxon>Pezizomycotina</taxon>
        <taxon>Dothideomycetes</taxon>
        <taxon>Pleosporomycetidae</taxon>
        <taxon>Pleosporales</taxon>
        <taxon>Pleosporineae</taxon>
        <taxon>Phaeosphaeriaceae</taxon>
        <taxon>Paraphoma</taxon>
    </lineage>
</organism>
<proteinExistence type="predicted"/>
<accession>A0A8K0QXD4</accession>
<dbReference type="Proteomes" id="UP000813461">
    <property type="component" value="Unassembled WGS sequence"/>
</dbReference>
<dbReference type="OrthoDB" id="3676762at2759"/>